<dbReference type="EMBL" id="AP022593">
    <property type="protein sequence ID" value="BBY47400.1"/>
    <property type="molecule type" value="Genomic_DNA"/>
</dbReference>
<reference evidence="1 2" key="1">
    <citation type="journal article" date="2019" name="Emerg. Microbes Infect.">
        <title>Comprehensive subspecies identification of 175 nontuberculous mycobacteria species based on 7547 genomic profiles.</title>
        <authorList>
            <person name="Matsumoto Y."/>
            <person name="Kinjo T."/>
            <person name="Motooka D."/>
            <person name="Nabeya D."/>
            <person name="Jung N."/>
            <person name="Uechi K."/>
            <person name="Horii T."/>
            <person name="Iida T."/>
            <person name="Fujita J."/>
            <person name="Nakamura S."/>
        </authorList>
    </citation>
    <scope>NUCLEOTIDE SEQUENCE [LARGE SCALE GENOMIC DNA]</scope>
    <source>
        <strain evidence="1 2">JCM 18538</strain>
    </source>
</reference>
<accession>A0A7I7RT83</accession>
<protein>
    <submittedName>
        <fullName evidence="1">Uncharacterized protein</fullName>
    </submittedName>
</protein>
<sequence>MVAMADNSTDDRIDDVAAGDLIDHDRGDGTRTYRVVHRDDTTRDDRSIVLVTLETDGGETFDVEFAAGTVVTRSLESKWESEQVGREPDQS</sequence>
<organism evidence="1 2">
    <name type="scientific">Mycolicibacterium arabiense</name>
    <dbReference type="NCBI Taxonomy" id="1286181"/>
    <lineage>
        <taxon>Bacteria</taxon>
        <taxon>Bacillati</taxon>
        <taxon>Actinomycetota</taxon>
        <taxon>Actinomycetes</taxon>
        <taxon>Mycobacteriales</taxon>
        <taxon>Mycobacteriaceae</taxon>
        <taxon>Mycolicibacterium</taxon>
    </lineage>
</organism>
<dbReference type="Proteomes" id="UP000467428">
    <property type="component" value="Chromosome"/>
</dbReference>
<evidence type="ECO:0000313" key="1">
    <source>
        <dbReference type="EMBL" id="BBY47400.1"/>
    </source>
</evidence>
<dbReference type="AlphaFoldDB" id="A0A7I7RT83"/>
<keyword evidence="2" id="KW-1185">Reference proteome</keyword>
<proteinExistence type="predicted"/>
<name>A0A7I7RT83_9MYCO</name>
<geneLocation type="plasmid" evidence="2">
    <name>pjcm18538 dna</name>
</geneLocation>
<gene>
    <name evidence="1" type="ORF">MARA_08680</name>
</gene>
<dbReference type="KEGG" id="marz:MARA_08680"/>
<evidence type="ECO:0000313" key="2">
    <source>
        <dbReference type="Proteomes" id="UP000467428"/>
    </source>
</evidence>